<feature type="non-terminal residue" evidence="1">
    <location>
        <position position="1"/>
    </location>
</feature>
<evidence type="ECO:0000313" key="2">
    <source>
        <dbReference type="Proteomes" id="UP000789572"/>
    </source>
</evidence>
<dbReference type="Proteomes" id="UP000789572">
    <property type="component" value="Unassembled WGS sequence"/>
</dbReference>
<sequence>PQQLLPNQPLLGPMAQPNQQNFQELTDTLTQLIAALPNTTNALTNNTNAINNPPRREARVIDLPYFY</sequence>
<keyword evidence="2" id="KW-1185">Reference proteome</keyword>
<proteinExistence type="predicted"/>
<accession>A0A9N9E9H7</accession>
<protein>
    <submittedName>
        <fullName evidence="1">6882_t:CDS:1</fullName>
    </submittedName>
</protein>
<name>A0A9N9E9H7_9GLOM</name>
<gene>
    <name evidence="1" type="ORF">POCULU_LOCUS10684</name>
</gene>
<reference evidence="1" key="1">
    <citation type="submission" date="2021-06" db="EMBL/GenBank/DDBJ databases">
        <authorList>
            <person name="Kallberg Y."/>
            <person name="Tangrot J."/>
            <person name="Rosling A."/>
        </authorList>
    </citation>
    <scope>NUCLEOTIDE SEQUENCE</scope>
    <source>
        <strain evidence="1">IA702</strain>
    </source>
</reference>
<evidence type="ECO:0000313" key="1">
    <source>
        <dbReference type="EMBL" id="CAG8665598.1"/>
    </source>
</evidence>
<dbReference type="AlphaFoldDB" id="A0A9N9E9H7"/>
<feature type="non-terminal residue" evidence="1">
    <location>
        <position position="67"/>
    </location>
</feature>
<organism evidence="1 2">
    <name type="scientific">Paraglomus occultum</name>
    <dbReference type="NCBI Taxonomy" id="144539"/>
    <lineage>
        <taxon>Eukaryota</taxon>
        <taxon>Fungi</taxon>
        <taxon>Fungi incertae sedis</taxon>
        <taxon>Mucoromycota</taxon>
        <taxon>Glomeromycotina</taxon>
        <taxon>Glomeromycetes</taxon>
        <taxon>Paraglomerales</taxon>
        <taxon>Paraglomeraceae</taxon>
        <taxon>Paraglomus</taxon>
    </lineage>
</organism>
<dbReference type="EMBL" id="CAJVPJ010006027">
    <property type="protein sequence ID" value="CAG8665598.1"/>
    <property type="molecule type" value="Genomic_DNA"/>
</dbReference>
<comment type="caution">
    <text evidence="1">The sequence shown here is derived from an EMBL/GenBank/DDBJ whole genome shotgun (WGS) entry which is preliminary data.</text>
</comment>